<keyword evidence="12" id="KW-0732">Signal</keyword>
<feature type="active site" description="Proton acceptor" evidence="9">
    <location>
        <position position="348"/>
    </location>
</feature>
<dbReference type="SUPFAM" id="SSF74650">
    <property type="entry name" value="Galactose mutarotase-like"/>
    <property type="match status" value="1"/>
</dbReference>
<evidence type="ECO:0000256" key="6">
    <source>
        <dbReference type="ARBA" id="ARBA00023235"/>
    </source>
</evidence>
<evidence type="ECO:0000256" key="7">
    <source>
        <dbReference type="ARBA" id="ARBA00023277"/>
    </source>
</evidence>
<evidence type="ECO:0000256" key="4">
    <source>
        <dbReference type="ARBA" id="ARBA00011245"/>
    </source>
</evidence>
<keyword evidence="6 8" id="KW-0413">Isomerase</keyword>
<dbReference type="CDD" id="cd09019">
    <property type="entry name" value="galactose_mutarotase_like"/>
    <property type="match status" value="1"/>
</dbReference>
<keyword evidence="7 8" id="KW-0119">Carbohydrate metabolism</keyword>
<evidence type="ECO:0000313" key="13">
    <source>
        <dbReference type="EMBL" id="TDS07526.1"/>
    </source>
</evidence>
<comment type="catalytic activity">
    <reaction evidence="8">
        <text>alpha-D-glucose = beta-D-glucose</text>
        <dbReference type="Rhea" id="RHEA:10264"/>
        <dbReference type="ChEBI" id="CHEBI:15903"/>
        <dbReference type="ChEBI" id="CHEBI:17925"/>
        <dbReference type="EC" id="5.1.3.3"/>
    </reaction>
</comment>
<dbReference type="GO" id="GO:0033499">
    <property type="term" value="P:galactose catabolic process via UDP-galactose, Leloir pathway"/>
    <property type="evidence" value="ECO:0007669"/>
    <property type="project" value="TreeGrafter"/>
</dbReference>
<dbReference type="AlphaFoldDB" id="A0A4R7CSY3"/>
<evidence type="ECO:0000256" key="11">
    <source>
        <dbReference type="PIRSR" id="PIRSR005096-3"/>
    </source>
</evidence>
<dbReference type="InterPro" id="IPR047215">
    <property type="entry name" value="Galactose_mutarotase-like"/>
</dbReference>
<proteinExistence type="inferred from homology"/>
<comment type="cofactor">
    <cofactor evidence="1">
        <name>Ca(2+)</name>
        <dbReference type="ChEBI" id="CHEBI:29108"/>
    </cofactor>
</comment>
<dbReference type="Gene3D" id="2.70.98.10">
    <property type="match status" value="1"/>
</dbReference>
<dbReference type="NCBIfam" id="NF008277">
    <property type="entry name" value="PRK11055.1"/>
    <property type="match status" value="1"/>
</dbReference>
<evidence type="ECO:0000256" key="5">
    <source>
        <dbReference type="ARBA" id="ARBA00022837"/>
    </source>
</evidence>
<evidence type="ECO:0000256" key="10">
    <source>
        <dbReference type="PIRSR" id="PIRSR005096-2"/>
    </source>
</evidence>
<dbReference type="PANTHER" id="PTHR10091:SF0">
    <property type="entry name" value="GALACTOSE MUTAROTASE"/>
    <property type="match status" value="1"/>
</dbReference>
<evidence type="ECO:0000256" key="2">
    <source>
        <dbReference type="ARBA" id="ARBA00005028"/>
    </source>
</evidence>
<evidence type="ECO:0000256" key="9">
    <source>
        <dbReference type="PIRSR" id="PIRSR005096-1"/>
    </source>
</evidence>
<feature type="active site" description="Proton donor" evidence="9">
    <location>
        <position position="208"/>
    </location>
</feature>
<organism evidence="13 14">
    <name type="scientific">Sphingobacterium paludis</name>
    <dbReference type="NCBI Taxonomy" id="1476465"/>
    <lineage>
        <taxon>Bacteria</taxon>
        <taxon>Pseudomonadati</taxon>
        <taxon>Bacteroidota</taxon>
        <taxon>Sphingobacteriia</taxon>
        <taxon>Sphingobacteriales</taxon>
        <taxon>Sphingobacteriaceae</taxon>
        <taxon>Sphingobacterium</taxon>
    </lineage>
</organism>
<dbReference type="InterPro" id="IPR008183">
    <property type="entry name" value="Aldose_1/G6P_1-epimerase"/>
</dbReference>
<comment type="caution">
    <text evidence="13">The sequence shown here is derived from an EMBL/GenBank/DDBJ whole genome shotgun (WGS) entry which is preliminary data.</text>
</comment>
<keyword evidence="5" id="KW-0106">Calcium</keyword>
<name>A0A4R7CSY3_9SPHI</name>
<sequence>MKTICHFSALLMALSFFFCRCAADQHNDTTYSGLKKVNFEGIVHGDSTHLFVLRNPQGAELCMTNYGGRIVSLWIPDRSGTFRDVVLGFDHIDEYTAKPSSFGATIGRVANRIDHGKFILDDDTVRLDINSGEHSIHGGASGWQNQVFTGRQLSDSSLLLSYTSPDGEGGFPGKVAVQVRYTLTADNSLAIHYTCKADKRTPINMTNHSFFNLSGDPNNTILQDSLYVNADSFTLLRQDLITTGDYWPVAHTPFDFRTKTAIADALGKPGNAADQLAIVQGIDHNFVLNTQRDSTRLAASLYAPKSGIQMDVYTDQPGLQVYTGNMLDGSRKGKRGIVYKKQAGICLESQYFPDSPNKSDWPSTILEPGDTYSHVCVYKFSARD</sequence>
<accession>A0A4R7CSY3</accession>
<dbReference type="GO" id="GO:0004034">
    <property type="term" value="F:aldose 1-epimerase activity"/>
    <property type="evidence" value="ECO:0007669"/>
    <property type="project" value="UniProtKB-EC"/>
</dbReference>
<reference evidence="13 14" key="1">
    <citation type="submission" date="2019-03" db="EMBL/GenBank/DDBJ databases">
        <title>Genomic Encyclopedia of Type Strains, Phase III (KMG-III): the genomes of soil and plant-associated and newly described type strains.</title>
        <authorList>
            <person name="Whitman W."/>
        </authorList>
    </citation>
    <scope>NUCLEOTIDE SEQUENCE [LARGE SCALE GENOMIC DNA]</scope>
    <source>
        <strain evidence="13 14">CGMCC 1.12801</strain>
    </source>
</reference>
<feature type="chain" id="PRO_5020662146" description="Aldose 1-epimerase" evidence="12">
    <location>
        <begin position="23"/>
        <end position="384"/>
    </location>
</feature>
<gene>
    <name evidence="13" type="ORF">B0I21_11314</name>
</gene>
<evidence type="ECO:0000256" key="8">
    <source>
        <dbReference type="PIRNR" id="PIRNR005096"/>
    </source>
</evidence>
<feature type="binding site" evidence="11">
    <location>
        <begin position="111"/>
        <end position="112"/>
    </location>
    <ligand>
        <name>beta-D-galactose</name>
        <dbReference type="ChEBI" id="CHEBI:27667"/>
    </ligand>
</feature>
<dbReference type="PIRSF" id="PIRSF005096">
    <property type="entry name" value="GALM"/>
    <property type="match status" value="1"/>
</dbReference>
<dbReference type="PANTHER" id="PTHR10091">
    <property type="entry name" value="ALDOSE-1-EPIMERASE"/>
    <property type="match status" value="1"/>
</dbReference>
<comment type="similarity">
    <text evidence="3 8">Belongs to the aldose epimerase family.</text>
</comment>
<dbReference type="EMBL" id="SNZV01000013">
    <property type="protein sequence ID" value="TDS07526.1"/>
    <property type="molecule type" value="Genomic_DNA"/>
</dbReference>
<evidence type="ECO:0000256" key="3">
    <source>
        <dbReference type="ARBA" id="ARBA00006206"/>
    </source>
</evidence>
<dbReference type="GO" id="GO:0005737">
    <property type="term" value="C:cytoplasm"/>
    <property type="evidence" value="ECO:0007669"/>
    <property type="project" value="TreeGrafter"/>
</dbReference>
<dbReference type="Proteomes" id="UP000294752">
    <property type="component" value="Unassembled WGS sequence"/>
</dbReference>
<evidence type="ECO:0000256" key="1">
    <source>
        <dbReference type="ARBA" id="ARBA00001913"/>
    </source>
</evidence>
<evidence type="ECO:0000256" key="12">
    <source>
        <dbReference type="SAM" id="SignalP"/>
    </source>
</evidence>
<comment type="subunit">
    <text evidence="4">Monomer.</text>
</comment>
<feature type="signal peptide" evidence="12">
    <location>
        <begin position="1"/>
        <end position="22"/>
    </location>
</feature>
<dbReference type="GO" id="GO:0006006">
    <property type="term" value="P:glucose metabolic process"/>
    <property type="evidence" value="ECO:0007669"/>
    <property type="project" value="TreeGrafter"/>
</dbReference>
<feature type="binding site" evidence="10">
    <location>
        <position position="283"/>
    </location>
    <ligand>
        <name>beta-D-galactose</name>
        <dbReference type="ChEBI" id="CHEBI:27667"/>
    </ligand>
</feature>
<dbReference type="OrthoDB" id="9779408at2"/>
<dbReference type="Pfam" id="PF01263">
    <property type="entry name" value="Aldose_epim"/>
    <property type="match status" value="1"/>
</dbReference>
<dbReference type="InterPro" id="IPR011013">
    <property type="entry name" value="Gal_mutarotase_sf_dom"/>
</dbReference>
<dbReference type="InterPro" id="IPR015443">
    <property type="entry name" value="Aldose_1-epimerase"/>
</dbReference>
<protein>
    <recommendedName>
        <fullName evidence="8">Aldose 1-epimerase</fullName>
        <ecNumber evidence="8">5.1.3.3</ecNumber>
    </recommendedName>
</protein>
<dbReference type="UniPathway" id="UPA00242"/>
<dbReference type="EC" id="5.1.3.3" evidence="8"/>
<dbReference type="InterPro" id="IPR014718">
    <property type="entry name" value="GH-type_carb-bd"/>
</dbReference>
<keyword evidence="14" id="KW-1185">Reference proteome</keyword>
<comment type="pathway">
    <text evidence="2 8">Carbohydrate metabolism; hexose metabolism.</text>
</comment>
<dbReference type="GO" id="GO:0030246">
    <property type="term" value="F:carbohydrate binding"/>
    <property type="evidence" value="ECO:0007669"/>
    <property type="project" value="InterPro"/>
</dbReference>
<evidence type="ECO:0000313" key="14">
    <source>
        <dbReference type="Proteomes" id="UP000294752"/>
    </source>
</evidence>